<proteinExistence type="predicted"/>
<name>A0AAU7BV60_9FLAO</name>
<sequence>MKFTCSIAVNKPRDLVVEYFSNPKYLKEYQEGFIRKEFVSGNEGQNGAISKMYYKMGKGQMELTETITNNNLPDSFAAQYHHKHTDNTMLCTFTMIDANTTQCDWEIEYTAFRGFVITILKTLFPGMFKKQVQKWLQNFKDFVEKQN</sequence>
<dbReference type="InterPro" id="IPR023393">
    <property type="entry name" value="START-like_dom_sf"/>
</dbReference>
<dbReference type="EMBL" id="CP157199">
    <property type="protein sequence ID" value="XBG62270.1"/>
    <property type="molecule type" value="Genomic_DNA"/>
</dbReference>
<accession>A0AAU7BV60</accession>
<dbReference type="SUPFAM" id="SSF55961">
    <property type="entry name" value="Bet v1-like"/>
    <property type="match status" value="1"/>
</dbReference>
<gene>
    <name evidence="1" type="ORF">ABGB03_05045</name>
</gene>
<reference evidence="1" key="1">
    <citation type="submission" date="2024-05" db="EMBL/GenBank/DDBJ databases">
        <title>Pontimicrobium maritimus sp. nov., isolated form sea water.</title>
        <authorList>
            <person name="Muhammad N."/>
            <person name="Vuong T.Q."/>
            <person name="Han H.L."/>
            <person name="Kim S.-G."/>
        </authorList>
    </citation>
    <scope>NUCLEOTIDE SEQUENCE</scope>
    <source>
        <strain evidence="1">SW4</strain>
    </source>
</reference>
<protein>
    <submittedName>
        <fullName evidence="1">SRPBCC family protein</fullName>
    </submittedName>
</protein>
<dbReference type="Gene3D" id="3.30.530.20">
    <property type="match status" value="1"/>
</dbReference>
<dbReference type="AlphaFoldDB" id="A0AAU7BV60"/>
<evidence type="ECO:0000313" key="1">
    <source>
        <dbReference type="EMBL" id="XBG62270.1"/>
    </source>
</evidence>
<dbReference type="CDD" id="cd07812">
    <property type="entry name" value="SRPBCC"/>
    <property type="match status" value="1"/>
</dbReference>
<dbReference type="RefSeq" id="WP_347925379.1">
    <property type="nucleotide sequence ID" value="NZ_CP157199.1"/>
</dbReference>
<organism evidence="1">
    <name type="scientific">Pontimicrobium sp. SW4</name>
    <dbReference type="NCBI Taxonomy" id="3153519"/>
    <lineage>
        <taxon>Bacteria</taxon>
        <taxon>Pseudomonadati</taxon>
        <taxon>Bacteroidota</taxon>
        <taxon>Flavobacteriia</taxon>
        <taxon>Flavobacteriales</taxon>
        <taxon>Flavobacteriaceae</taxon>
        <taxon>Pontimicrobium</taxon>
    </lineage>
</organism>